<sequence>MTFDKNFKQAISELPSAEKDKLLLRLLKKDPMLANRLYFELVSTNSVDELREKMEDRIILRAKQMHERFHSVGYLHMNVRYLSGDITEHVKITKDKFGEASLNLLLLVEVLKHNNPNILNTTPRKARKFCVAVIARIFRVMMIIDKLHEDYLLEFEENLNKLGELMGENPYLMKAAINNGLDVNWLLKAEIPENVVEIYKNLKSSGFLK</sequence>
<evidence type="ECO:0000313" key="2">
    <source>
        <dbReference type="Proteomes" id="UP001597438"/>
    </source>
</evidence>
<evidence type="ECO:0000313" key="1">
    <source>
        <dbReference type="EMBL" id="MFD2832014.1"/>
    </source>
</evidence>
<dbReference type="EMBL" id="JBHUOJ010000004">
    <property type="protein sequence ID" value="MFD2832014.1"/>
    <property type="molecule type" value="Genomic_DNA"/>
</dbReference>
<protein>
    <submittedName>
        <fullName evidence="1">Uncharacterized protein</fullName>
    </submittedName>
</protein>
<keyword evidence="2" id="KW-1185">Reference proteome</keyword>
<proteinExistence type="predicted"/>
<organism evidence="1 2">
    <name type="scientific">Christiangramia antarctica</name>
    <dbReference type="NCBI Taxonomy" id="2058158"/>
    <lineage>
        <taxon>Bacteria</taxon>
        <taxon>Pseudomonadati</taxon>
        <taxon>Bacteroidota</taxon>
        <taxon>Flavobacteriia</taxon>
        <taxon>Flavobacteriales</taxon>
        <taxon>Flavobacteriaceae</taxon>
        <taxon>Christiangramia</taxon>
    </lineage>
</organism>
<comment type="caution">
    <text evidence="1">The sequence shown here is derived from an EMBL/GenBank/DDBJ whole genome shotgun (WGS) entry which is preliminary data.</text>
</comment>
<name>A0ABW5X2V9_9FLAO</name>
<gene>
    <name evidence="1" type="ORF">ACFSYS_01855</name>
</gene>
<accession>A0ABW5X2V9</accession>
<dbReference type="RefSeq" id="WP_251739581.1">
    <property type="nucleotide sequence ID" value="NZ_JBHUOJ010000004.1"/>
</dbReference>
<dbReference type="Proteomes" id="UP001597438">
    <property type="component" value="Unassembled WGS sequence"/>
</dbReference>
<reference evidence="2" key="1">
    <citation type="journal article" date="2019" name="Int. J. Syst. Evol. Microbiol.">
        <title>The Global Catalogue of Microorganisms (GCM) 10K type strain sequencing project: providing services to taxonomists for standard genome sequencing and annotation.</title>
        <authorList>
            <consortium name="The Broad Institute Genomics Platform"/>
            <consortium name="The Broad Institute Genome Sequencing Center for Infectious Disease"/>
            <person name="Wu L."/>
            <person name="Ma J."/>
        </authorList>
    </citation>
    <scope>NUCLEOTIDE SEQUENCE [LARGE SCALE GENOMIC DNA]</scope>
    <source>
        <strain evidence="2">KCTC 52925</strain>
    </source>
</reference>